<reference evidence="1 2" key="1">
    <citation type="submission" date="2022-10" db="EMBL/GenBank/DDBJ databases">
        <title>Ruegeria sp. nov., isolated from ocean surface sediments.</title>
        <authorList>
            <person name="He W."/>
            <person name="Xue H.-P."/>
            <person name="Zhang D.-F."/>
        </authorList>
    </citation>
    <scope>NUCLEOTIDE SEQUENCE [LARGE SCALE GENOMIC DNA]</scope>
    <source>
        <strain evidence="1 2">XHP0148</strain>
    </source>
</reference>
<accession>A0ABT3AIN4</accession>
<dbReference type="Proteomes" id="UP001320899">
    <property type="component" value="Unassembled WGS sequence"/>
</dbReference>
<dbReference type="InterPro" id="IPR035959">
    <property type="entry name" value="RutC-like_sf"/>
</dbReference>
<sequence>MSIKRISSGGEFEAKIGYCRAVVAGGFVHVAGTVGQGENVIEQARSAMDTISAALQKAGASLADVVRVTYYLPDRREFEPCWPVLREAFGANPPAATMIECGLIDPKYRIEIEVTALAPQ</sequence>
<keyword evidence="2" id="KW-1185">Reference proteome</keyword>
<dbReference type="Pfam" id="PF01042">
    <property type="entry name" value="Ribonuc_L-PSP"/>
    <property type="match status" value="1"/>
</dbReference>
<proteinExistence type="predicted"/>
<dbReference type="Gene3D" id="3.30.1330.40">
    <property type="entry name" value="RutC-like"/>
    <property type="match status" value="1"/>
</dbReference>
<organism evidence="1 2">
    <name type="scientific">Ruegeria aquimaris</name>
    <dbReference type="NCBI Taxonomy" id="2984333"/>
    <lineage>
        <taxon>Bacteria</taxon>
        <taxon>Pseudomonadati</taxon>
        <taxon>Pseudomonadota</taxon>
        <taxon>Alphaproteobacteria</taxon>
        <taxon>Rhodobacterales</taxon>
        <taxon>Roseobacteraceae</taxon>
        <taxon>Ruegeria</taxon>
    </lineage>
</organism>
<comment type="caution">
    <text evidence="1">The sequence shown here is derived from an EMBL/GenBank/DDBJ whole genome shotgun (WGS) entry which is preliminary data.</text>
</comment>
<gene>
    <name evidence="1" type="ORF">OE747_09335</name>
</gene>
<name>A0ABT3AIN4_9RHOB</name>
<dbReference type="RefSeq" id="WP_263828337.1">
    <property type="nucleotide sequence ID" value="NZ_JAOWLB010000005.1"/>
</dbReference>
<evidence type="ECO:0000313" key="2">
    <source>
        <dbReference type="Proteomes" id="UP001320899"/>
    </source>
</evidence>
<dbReference type="PANTHER" id="PTHR43857">
    <property type="entry name" value="BLR7761 PROTEIN"/>
    <property type="match status" value="1"/>
</dbReference>
<evidence type="ECO:0000313" key="1">
    <source>
        <dbReference type="EMBL" id="MCV2888546.1"/>
    </source>
</evidence>
<dbReference type="InterPro" id="IPR006175">
    <property type="entry name" value="YjgF/YER057c/UK114"/>
</dbReference>
<dbReference type="SUPFAM" id="SSF55298">
    <property type="entry name" value="YjgF-like"/>
    <property type="match status" value="1"/>
</dbReference>
<protein>
    <submittedName>
        <fullName evidence="1">RidA family protein</fullName>
    </submittedName>
</protein>
<dbReference type="EMBL" id="JAOWLB010000005">
    <property type="protein sequence ID" value="MCV2888546.1"/>
    <property type="molecule type" value="Genomic_DNA"/>
</dbReference>
<dbReference type="CDD" id="cd06154">
    <property type="entry name" value="YjgF_YER057c_UK114_like_6"/>
    <property type="match status" value="1"/>
</dbReference>
<dbReference type="PANTHER" id="PTHR43857:SF1">
    <property type="entry name" value="YJGH FAMILY PROTEIN"/>
    <property type="match status" value="1"/>
</dbReference>